<dbReference type="OrthoDB" id="8561924at2"/>
<accession>A9BAP7</accession>
<sequence>MNNLVKRILSPFLIPCLLALFIFNLNVVKVKAISPDWVEVESAKNGRQWWDSLSIKEDHQGYISVNTKYLPAEDDNNNKLREIYYTMSIDCSRKRYKDIVIDGIRQEKTYWKESIYDRLTQSIIEESCNKFG</sequence>
<organism evidence="1 2">
    <name type="scientific">Prochlorococcus marinus (strain MIT 9211)</name>
    <dbReference type="NCBI Taxonomy" id="93059"/>
    <lineage>
        <taxon>Bacteria</taxon>
        <taxon>Bacillati</taxon>
        <taxon>Cyanobacteriota</taxon>
        <taxon>Cyanophyceae</taxon>
        <taxon>Synechococcales</taxon>
        <taxon>Prochlorococcaceae</taxon>
        <taxon>Prochlorococcus</taxon>
    </lineage>
</organism>
<reference evidence="1 2" key="1">
    <citation type="journal article" date="2007" name="PLoS Genet.">
        <title>Patterns and implications of gene gain and loss in the evolution of Prochlorococcus.</title>
        <authorList>
            <person name="Kettler G.C."/>
            <person name="Martiny A.C."/>
            <person name="Huang K."/>
            <person name="Zucker J."/>
            <person name="Coleman M.L."/>
            <person name="Rodrigue S."/>
            <person name="Chen F."/>
            <person name="Lapidus A."/>
            <person name="Ferriera S."/>
            <person name="Johnson J."/>
            <person name="Steglich C."/>
            <person name="Church G.M."/>
            <person name="Richardson P."/>
            <person name="Chisholm S.W."/>
        </authorList>
    </citation>
    <scope>NUCLEOTIDE SEQUENCE [LARGE SCALE GENOMIC DNA]</scope>
    <source>
        <strain evidence="2">MIT 9211</strain>
    </source>
</reference>
<dbReference type="HOGENOM" id="CLU_153211_0_0_3"/>
<evidence type="ECO:0000313" key="1">
    <source>
        <dbReference type="EMBL" id="ABX08909.1"/>
    </source>
</evidence>
<dbReference type="EMBL" id="CP000878">
    <property type="protein sequence ID" value="ABX08909.1"/>
    <property type="molecule type" value="Genomic_DNA"/>
</dbReference>
<dbReference type="Proteomes" id="UP000000788">
    <property type="component" value="Chromosome"/>
</dbReference>
<dbReference type="KEGG" id="pmj:P9211_09781"/>
<name>A9BAP7_PROM4</name>
<dbReference type="AlphaFoldDB" id="A9BAP7"/>
<keyword evidence="2" id="KW-1185">Reference proteome</keyword>
<evidence type="ECO:0000313" key="2">
    <source>
        <dbReference type="Proteomes" id="UP000000788"/>
    </source>
</evidence>
<gene>
    <name evidence="1" type="ordered locus">P9211_09781</name>
</gene>
<protein>
    <submittedName>
        <fullName evidence="1">Uncharacterized protein</fullName>
    </submittedName>
</protein>
<dbReference type="STRING" id="93059.P9211_09781"/>
<proteinExistence type="predicted"/>
<dbReference type="RefSeq" id="WP_012195530.1">
    <property type="nucleotide sequence ID" value="NC_009976.1"/>
</dbReference>